<dbReference type="GeneID" id="88174796"/>
<evidence type="ECO:0000313" key="3">
    <source>
        <dbReference type="Proteomes" id="UP001338582"/>
    </source>
</evidence>
<evidence type="ECO:0000313" key="2">
    <source>
        <dbReference type="EMBL" id="WPK26380.1"/>
    </source>
</evidence>
<dbReference type="PROSITE" id="PS50076">
    <property type="entry name" value="DNAJ_2"/>
    <property type="match status" value="1"/>
</dbReference>
<dbReference type="SMART" id="SM00271">
    <property type="entry name" value="DnaJ"/>
    <property type="match status" value="1"/>
</dbReference>
<dbReference type="RefSeq" id="XP_062878761.1">
    <property type="nucleotide sequence ID" value="XM_063022691.1"/>
</dbReference>
<accession>A0AAX4HCW5</accession>
<dbReference type="InterPro" id="IPR036869">
    <property type="entry name" value="J_dom_sf"/>
</dbReference>
<keyword evidence="3" id="KW-1185">Reference proteome</keyword>
<dbReference type="InterPro" id="IPR001623">
    <property type="entry name" value="DnaJ_domain"/>
</dbReference>
<name>A0AAX4HCW5_9ASCO</name>
<organism evidence="2 3">
    <name type="scientific">Australozyma saopauloensis</name>
    <dbReference type="NCBI Taxonomy" id="291208"/>
    <lineage>
        <taxon>Eukaryota</taxon>
        <taxon>Fungi</taxon>
        <taxon>Dikarya</taxon>
        <taxon>Ascomycota</taxon>
        <taxon>Saccharomycotina</taxon>
        <taxon>Pichiomycetes</taxon>
        <taxon>Metschnikowiaceae</taxon>
        <taxon>Australozyma</taxon>
    </lineage>
</organism>
<feature type="domain" description="J" evidence="1">
    <location>
        <begin position="31"/>
        <end position="114"/>
    </location>
</feature>
<dbReference type="CDD" id="cd06257">
    <property type="entry name" value="DnaJ"/>
    <property type="match status" value="1"/>
</dbReference>
<dbReference type="SUPFAM" id="SSF46565">
    <property type="entry name" value="Chaperone J-domain"/>
    <property type="match status" value="1"/>
</dbReference>
<dbReference type="Pfam" id="PF00226">
    <property type="entry name" value="DnaJ"/>
    <property type="match status" value="1"/>
</dbReference>
<reference evidence="2 3" key="1">
    <citation type="submission" date="2023-10" db="EMBL/GenBank/DDBJ databases">
        <title>Draft Genome Sequence of Candida saopaulonensis from a very Premature Infant with Sepsis.</title>
        <authorList>
            <person name="Ning Y."/>
            <person name="Dai R."/>
            <person name="Xiao M."/>
            <person name="Xu Y."/>
            <person name="Yan Q."/>
            <person name="Zhang L."/>
        </authorList>
    </citation>
    <scope>NUCLEOTIDE SEQUENCE [LARGE SCALE GENOMIC DNA]</scope>
    <source>
        <strain evidence="2 3">19XY460</strain>
    </source>
</reference>
<proteinExistence type="predicted"/>
<sequence>MADLENILKNQESDLARDQEIARVLECCPRDYFAILQINPLVGLEDLAQKLRKAYRRKSLLIHPDKTQNENAPRAFALLKKAEHVLAIDETQDHENEDLQAEALEKKSLIDIYKHVDERLQLSLQEDFDHKDNKKLREEVQQLLESHSKNQEIERSFAQRQDLQRQEAIKTAAKERELKKSWEQRWEQDRGDRVKLWRAFTSKVEKPKKKKKKVLA</sequence>
<dbReference type="PANTHER" id="PTHR46620">
    <property type="entry name" value="J DOMAIN-CONTAINING PROTEIN SPF31"/>
    <property type="match status" value="1"/>
</dbReference>
<dbReference type="Proteomes" id="UP001338582">
    <property type="component" value="Chromosome 4"/>
</dbReference>
<gene>
    <name evidence="2" type="ORF">PUMCH_003733</name>
</gene>
<dbReference type="Gene3D" id="1.10.287.110">
    <property type="entry name" value="DnaJ domain"/>
    <property type="match status" value="1"/>
</dbReference>
<dbReference type="PANTHER" id="PTHR46620:SF1">
    <property type="entry name" value="J DOMAIN-CONTAINING PROTEIN SPF31"/>
    <property type="match status" value="1"/>
</dbReference>
<dbReference type="EMBL" id="CP138897">
    <property type="protein sequence ID" value="WPK26380.1"/>
    <property type="molecule type" value="Genomic_DNA"/>
</dbReference>
<evidence type="ECO:0000259" key="1">
    <source>
        <dbReference type="PROSITE" id="PS50076"/>
    </source>
</evidence>
<dbReference type="KEGG" id="asau:88174796"/>
<protein>
    <recommendedName>
        <fullName evidence="1">J domain-containing protein</fullName>
    </recommendedName>
</protein>
<dbReference type="AlphaFoldDB" id="A0AAX4HCW5"/>